<dbReference type="EMBL" id="CP002344">
    <property type="protein sequence ID" value="ADU51559.1"/>
    <property type="molecule type" value="Genomic_DNA"/>
</dbReference>
<name>E6SMR7_THEM7</name>
<proteinExistence type="predicted"/>
<evidence type="ECO:0000259" key="2">
    <source>
        <dbReference type="Pfam" id="PF13349"/>
    </source>
</evidence>
<accession>E6SMR7</accession>
<evidence type="ECO:0000313" key="3">
    <source>
        <dbReference type="EMBL" id="ADU51559.1"/>
    </source>
</evidence>
<dbReference type="AlphaFoldDB" id="E6SMR7"/>
<dbReference type="Gene3D" id="2.160.20.120">
    <property type="match status" value="1"/>
</dbReference>
<dbReference type="KEGG" id="tmr:Tmar_1446"/>
<evidence type="ECO:0000313" key="4">
    <source>
        <dbReference type="Proteomes" id="UP000008915"/>
    </source>
</evidence>
<keyword evidence="4" id="KW-1185">Reference proteome</keyword>
<dbReference type="HOGENOM" id="CLU_662108_0_0_9"/>
<reference evidence="3 4" key="1">
    <citation type="journal article" date="2010" name="Stand. Genomic Sci.">
        <title>Complete genome sequence of Thermaerobacter marianensis type strain (7p75a).</title>
        <authorList>
            <person name="Han C."/>
            <person name="Gu W."/>
            <person name="Zhang X."/>
            <person name="Lapidus A."/>
            <person name="Nolan M."/>
            <person name="Copeland A."/>
            <person name="Lucas S."/>
            <person name="Del Rio T.G."/>
            <person name="Tice H."/>
            <person name="Cheng J.F."/>
            <person name="Tapia R."/>
            <person name="Goodwin L."/>
            <person name="Pitluck S."/>
            <person name="Pagani I."/>
            <person name="Ivanova N."/>
            <person name="Mavromatis K."/>
            <person name="Mikhailova N."/>
            <person name="Pati A."/>
            <person name="Chen A."/>
            <person name="Palaniappan K."/>
            <person name="Land M."/>
            <person name="Hauser L."/>
            <person name="Chang Y.J."/>
            <person name="Jeffries C.D."/>
            <person name="Schneider S."/>
            <person name="Rohde M."/>
            <person name="Goker M."/>
            <person name="Pukall R."/>
            <person name="Woyke T."/>
            <person name="Bristow J."/>
            <person name="Eisen J.A."/>
            <person name="Markowitz V."/>
            <person name="Hugenholtz P."/>
            <person name="Kyrpides N.C."/>
            <person name="Klenk H.P."/>
            <person name="Detter J.C."/>
        </authorList>
    </citation>
    <scope>NUCLEOTIDE SEQUENCE [LARGE SCALE GENOMIC DNA]</scope>
    <source>
        <strain evidence="4">ATCC 700841 / DSM 12885 / JCM 10246 / 7p75a</strain>
    </source>
</reference>
<dbReference type="InterPro" id="IPR025164">
    <property type="entry name" value="Toastrack_DUF4097"/>
</dbReference>
<feature type="region of interest" description="Disordered" evidence="1">
    <location>
        <begin position="387"/>
        <end position="415"/>
    </location>
</feature>
<dbReference type="OrthoDB" id="2240353at2"/>
<reference evidence="4" key="2">
    <citation type="journal article" date="2010" name="Stand. Genomic Sci.">
        <title>Complete genome sequence of Thermaerobacter marianensis type strain (7p75aT).</title>
        <authorList>
            <person name="Han C."/>
            <person name="Gu W."/>
            <person name="Zhang X."/>
            <person name="Lapidus A."/>
            <person name="Nolan M."/>
            <person name="Copeland A."/>
            <person name="Lucas S."/>
            <person name="Glavina Del Rio T."/>
            <person name="Tice H."/>
            <person name="Cheng J."/>
            <person name="Tapia R."/>
            <person name="Goodwin L."/>
            <person name="Pitluck S."/>
            <person name="Pagani I."/>
            <person name="Ivanova N."/>
            <person name="Mavromatis K."/>
            <person name="Mikhailova N."/>
            <person name="Pati A."/>
            <person name="Chen A."/>
            <person name="Palaniappan K."/>
            <person name="Land M."/>
            <person name="Hauser L."/>
            <person name="Chang Y."/>
            <person name="Jeffries C."/>
            <person name="Schneider S."/>
            <person name="Rohde M."/>
            <person name="Goker M."/>
            <person name="Pukall R."/>
            <person name="Woyke T."/>
            <person name="Bristow J."/>
            <person name="Eisen J."/>
            <person name="Markowitz V."/>
            <person name="Hugenholtz P."/>
            <person name="Kyrpides N."/>
            <person name="Klenk H."/>
            <person name="Detter J."/>
        </authorList>
    </citation>
    <scope>NUCLEOTIDE SEQUENCE [LARGE SCALE GENOMIC DNA]</scope>
    <source>
        <strain evidence="4">ATCC 700841 / DSM 12885 / JCM 10246 / 7p75a</strain>
    </source>
</reference>
<feature type="region of interest" description="Disordered" evidence="1">
    <location>
        <begin position="288"/>
        <end position="325"/>
    </location>
</feature>
<organism evidence="3 4">
    <name type="scientific">Thermaerobacter marianensis (strain ATCC 700841 / DSM 12885 / JCM 10246 / 7p75a)</name>
    <dbReference type="NCBI Taxonomy" id="644966"/>
    <lineage>
        <taxon>Bacteria</taxon>
        <taxon>Bacillati</taxon>
        <taxon>Bacillota</taxon>
        <taxon>Clostridia</taxon>
        <taxon>Eubacteriales</taxon>
        <taxon>Clostridiales Family XVII. Incertae Sedis</taxon>
        <taxon>Thermaerobacter</taxon>
    </lineage>
</organism>
<gene>
    <name evidence="3" type="ordered locus">Tmar_1446</name>
</gene>
<evidence type="ECO:0000256" key="1">
    <source>
        <dbReference type="SAM" id="MobiDB-lite"/>
    </source>
</evidence>
<dbReference type="eggNOG" id="COG3595">
    <property type="taxonomic scope" value="Bacteria"/>
</dbReference>
<dbReference type="RefSeq" id="WP_013495863.1">
    <property type="nucleotide sequence ID" value="NC_014831.1"/>
</dbReference>
<protein>
    <recommendedName>
        <fullName evidence="2">DUF4097 domain-containing protein</fullName>
    </recommendedName>
</protein>
<feature type="compositionally biased region" description="Gly residues" evidence="1">
    <location>
        <begin position="297"/>
        <end position="314"/>
    </location>
</feature>
<feature type="domain" description="DUF4097" evidence="2">
    <location>
        <begin position="66"/>
        <end position="264"/>
    </location>
</feature>
<dbReference type="Pfam" id="PF13349">
    <property type="entry name" value="DUF4097"/>
    <property type="match status" value="1"/>
</dbReference>
<sequence>MRAAEANRTWPAAGIRRVEIRGGRLAVRVRPGDRLTWDGPPSVEAEQEGSSLVLRTPHHRRWGGWIGPEDTLVLTLPPTVTSLSVRSTGDMDIRDLDLEADLHLRAGDLRASGCRGRWRIRSGAGDVTLVDQQGDLDVQTGAGKVTVRGGHLRRARIRTGAGDVQFATWVDVEAEVTTGAGSVDLRPRHPGGARIQARSGFGSVVLDLSGVRGGRMELQTGAGHIHLPGGIHVGRRGGLGQRVVDVLGPGEGVIEITTGAGSVRVVGYGTQPWGAHRAAYGAVAGAGDGRGARAGSDSGGSTGAGTEAGAGLGPGASPAAAQEISRGHWVAESPGAVYGASGGAAQAPPQAAPQAGVSGPYRDARQVLEALARGELTVEEADRWLRALETAAPPPLPKVEGETEPDPGKDAPPGR</sequence>
<dbReference type="STRING" id="644966.Tmar_1446"/>
<dbReference type="Proteomes" id="UP000008915">
    <property type="component" value="Chromosome"/>
</dbReference>